<evidence type="ECO:0000313" key="1">
    <source>
        <dbReference type="EMBL" id="TQE02663.1"/>
    </source>
</evidence>
<accession>A0A540MWM7</accession>
<dbReference type="AlphaFoldDB" id="A0A540MWM7"/>
<evidence type="ECO:0000313" key="2">
    <source>
        <dbReference type="Proteomes" id="UP000315295"/>
    </source>
</evidence>
<reference evidence="1 2" key="1">
    <citation type="journal article" date="2019" name="G3 (Bethesda)">
        <title>Sequencing of a Wild Apple (Malus baccata) Genome Unravels the Differences Between Cultivated and Wild Apple Species Regarding Disease Resistance and Cold Tolerance.</title>
        <authorList>
            <person name="Chen X."/>
        </authorList>
    </citation>
    <scope>NUCLEOTIDE SEQUENCE [LARGE SCALE GENOMIC DNA]</scope>
    <source>
        <strain evidence="2">cv. Shandingzi</strain>
        <tissue evidence="1">Leaves</tissue>
    </source>
</reference>
<dbReference type="EMBL" id="VIEB01000171">
    <property type="protein sequence ID" value="TQE02663.1"/>
    <property type="molecule type" value="Genomic_DNA"/>
</dbReference>
<comment type="caution">
    <text evidence="1">The sequence shown here is derived from an EMBL/GenBank/DDBJ whole genome shotgun (WGS) entry which is preliminary data.</text>
</comment>
<sequence length="96" mass="10410">MGSAAVSHTGKVGRIELATRIAAVRGSSGLEMGTRWCDSKWQQELIAASLQEQQMAVVWCEIVEMWFMIDQQQRCADLGSDDGVVVPTGQGLGKGR</sequence>
<gene>
    <name evidence="1" type="ORF">C1H46_011732</name>
</gene>
<organism evidence="1 2">
    <name type="scientific">Malus baccata</name>
    <name type="common">Siberian crab apple</name>
    <name type="synonym">Pyrus baccata</name>
    <dbReference type="NCBI Taxonomy" id="106549"/>
    <lineage>
        <taxon>Eukaryota</taxon>
        <taxon>Viridiplantae</taxon>
        <taxon>Streptophyta</taxon>
        <taxon>Embryophyta</taxon>
        <taxon>Tracheophyta</taxon>
        <taxon>Spermatophyta</taxon>
        <taxon>Magnoliopsida</taxon>
        <taxon>eudicotyledons</taxon>
        <taxon>Gunneridae</taxon>
        <taxon>Pentapetalae</taxon>
        <taxon>rosids</taxon>
        <taxon>fabids</taxon>
        <taxon>Rosales</taxon>
        <taxon>Rosaceae</taxon>
        <taxon>Amygdaloideae</taxon>
        <taxon>Maleae</taxon>
        <taxon>Malus</taxon>
    </lineage>
</organism>
<name>A0A540MWM7_MALBA</name>
<protein>
    <submittedName>
        <fullName evidence="1">Uncharacterized protein</fullName>
    </submittedName>
</protein>
<keyword evidence="2" id="KW-1185">Reference proteome</keyword>
<dbReference type="Proteomes" id="UP000315295">
    <property type="component" value="Unassembled WGS sequence"/>
</dbReference>
<proteinExistence type="predicted"/>